<dbReference type="GO" id="GO:0016763">
    <property type="term" value="F:pentosyltransferase activity"/>
    <property type="evidence" value="ECO:0007669"/>
    <property type="project" value="TreeGrafter"/>
</dbReference>
<keyword evidence="6 8" id="KW-1133">Transmembrane helix</keyword>
<feature type="domain" description="Glycosyltransferase RgtA/B/C/D-like" evidence="9">
    <location>
        <begin position="49"/>
        <end position="194"/>
    </location>
</feature>
<feature type="transmembrane region" description="Helical" evidence="8">
    <location>
        <begin position="97"/>
        <end position="114"/>
    </location>
</feature>
<comment type="subcellular location">
    <subcellularLocation>
        <location evidence="1">Cell membrane</location>
        <topology evidence="1">Multi-pass membrane protein</topology>
    </subcellularLocation>
</comment>
<organism evidence="10 11">
    <name type="scientific">Candidatus Woesebacteria bacterium GW2011_GWB1_33_22</name>
    <dbReference type="NCBI Taxonomy" id="1618566"/>
    <lineage>
        <taxon>Bacteria</taxon>
        <taxon>Candidatus Woeseibacteriota</taxon>
    </lineage>
</organism>
<dbReference type="PANTHER" id="PTHR33908:SF11">
    <property type="entry name" value="MEMBRANE PROTEIN"/>
    <property type="match status" value="1"/>
</dbReference>
<sequence length="433" mass="50970">MIFTVLFFGIIFRLIYINQSLWLDEATTAFVAKMPIYDFFTKFMQADFHPPLYYVIIHYWSLIFGTSEIALRIPSVILGTLTVYAVYLIAKEIKIKWPIIPVIFLATSGLHIYYSQEARMYAMATFLVSYLILVFIKRKWLFFSIILVLIFLTDYVSLLILPVLFLYIFFKHRNQTKTFLIANIPLVITFLVWLPILSKQLVAGMSIKESAWWNILGTVTFKNVALIPTKFMIGKISFDNKILYALIIIIISTIFIYVLGKAKNRLNWYWFGLSLLFGILLSFFVPTLTYFRYLFILPAFYLLLSESTSKVFVVIILFINIISSGFYLFNSRFQRENWREVAKEIGNQKIVFPNNSQKEALIYYQKSNQIISIQELMTNSYKQIWLSRYVWEIFDPTDSTRLRLIDMGYNMVLENNYNGVVIQKYENKQSLPQ</sequence>
<dbReference type="Proteomes" id="UP000034778">
    <property type="component" value="Unassembled WGS sequence"/>
</dbReference>
<feature type="transmembrane region" description="Helical" evidence="8">
    <location>
        <begin position="210"/>
        <end position="229"/>
    </location>
</feature>
<evidence type="ECO:0000256" key="8">
    <source>
        <dbReference type="SAM" id="Phobius"/>
    </source>
</evidence>
<evidence type="ECO:0000256" key="5">
    <source>
        <dbReference type="ARBA" id="ARBA00022692"/>
    </source>
</evidence>
<keyword evidence="7 8" id="KW-0472">Membrane</keyword>
<evidence type="ECO:0000313" key="11">
    <source>
        <dbReference type="Proteomes" id="UP000034778"/>
    </source>
</evidence>
<feature type="transmembrane region" description="Helical" evidence="8">
    <location>
        <begin position="69"/>
        <end position="90"/>
    </location>
</feature>
<feature type="transmembrane region" description="Helical" evidence="8">
    <location>
        <begin position="267"/>
        <end position="291"/>
    </location>
</feature>
<reference evidence="10 11" key="1">
    <citation type="journal article" date="2015" name="Nature">
        <title>rRNA introns, odd ribosomes, and small enigmatic genomes across a large radiation of phyla.</title>
        <authorList>
            <person name="Brown C.T."/>
            <person name="Hug L.A."/>
            <person name="Thomas B.C."/>
            <person name="Sharon I."/>
            <person name="Castelle C.J."/>
            <person name="Singh A."/>
            <person name="Wilkins M.J."/>
            <person name="Williams K.H."/>
            <person name="Banfield J.F."/>
        </authorList>
    </citation>
    <scope>NUCLEOTIDE SEQUENCE [LARGE SCALE GENOMIC DNA]</scope>
</reference>
<evidence type="ECO:0000256" key="7">
    <source>
        <dbReference type="ARBA" id="ARBA00023136"/>
    </source>
</evidence>
<dbReference type="GO" id="GO:0009103">
    <property type="term" value="P:lipopolysaccharide biosynthetic process"/>
    <property type="evidence" value="ECO:0007669"/>
    <property type="project" value="UniProtKB-ARBA"/>
</dbReference>
<feature type="transmembrane region" description="Helical" evidence="8">
    <location>
        <begin position="241"/>
        <end position="260"/>
    </location>
</feature>
<dbReference type="EMBL" id="LBOW01000001">
    <property type="protein sequence ID" value="KKP45506.1"/>
    <property type="molecule type" value="Genomic_DNA"/>
</dbReference>
<protein>
    <recommendedName>
        <fullName evidence="9">Glycosyltransferase RgtA/B/C/D-like domain-containing protein</fullName>
    </recommendedName>
</protein>
<feature type="transmembrane region" description="Helical" evidence="8">
    <location>
        <begin position="120"/>
        <end position="136"/>
    </location>
</feature>
<keyword evidence="2" id="KW-1003">Cell membrane</keyword>
<evidence type="ECO:0000256" key="1">
    <source>
        <dbReference type="ARBA" id="ARBA00004651"/>
    </source>
</evidence>
<evidence type="ECO:0000256" key="3">
    <source>
        <dbReference type="ARBA" id="ARBA00022676"/>
    </source>
</evidence>
<accession>A0A0G0A2R7</accession>
<evidence type="ECO:0000259" key="9">
    <source>
        <dbReference type="Pfam" id="PF13231"/>
    </source>
</evidence>
<keyword evidence="4" id="KW-0808">Transferase</keyword>
<evidence type="ECO:0000256" key="6">
    <source>
        <dbReference type="ARBA" id="ARBA00022989"/>
    </source>
</evidence>
<evidence type="ECO:0000313" key="10">
    <source>
        <dbReference type="EMBL" id="KKP45506.1"/>
    </source>
</evidence>
<gene>
    <name evidence="10" type="ORF">UR35_C0001G0103</name>
</gene>
<evidence type="ECO:0000256" key="4">
    <source>
        <dbReference type="ARBA" id="ARBA00022679"/>
    </source>
</evidence>
<dbReference type="InterPro" id="IPR038731">
    <property type="entry name" value="RgtA/B/C-like"/>
</dbReference>
<evidence type="ECO:0000256" key="2">
    <source>
        <dbReference type="ARBA" id="ARBA00022475"/>
    </source>
</evidence>
<dbReference type="InterPro" id="IPR050297">
    <property type="entry name" value="LipidA_mod_glycosyltrf_83"/>
</dbReference>
<feature type="transmembrane region" description="Helical" evidence="8">
    <location>
        <begin position="143"/>
        <end position="168"/>
    </location>
</feature>
<name>A0A0G0A2R7_9BACT</name>
<proteinExistence type="predicted"/>
<keyword evidence="5 8" id="KW-0812">Transmembrane</keyword>
<feature type="transmembrane region" description="Helical" evidence="8">
    <location>
        <begin position="180"/>
        <end position="198"/>
    </location>
</feature>
<dbReference type="AlphaFoldDB" id="A0A0G0A2R7"/>
<keyword evidence="3" id="KW-0328">Glycosyltransferase</keyword>
<comment type="caution">
    <text evidence="10">The sequence shown here is derived from an EMBL/GenBank/DDBJ whole genome shotgun (WGS) entry which is preliminary data.</text>
</comment>
<dbReference type="STRING" id="1618566.UR35_C0001G0103"/>
<dbReference type="Pfam" id="PF13231">
    <property type="entry name" value="PMT_2"/>
    <property type="match status" value="1"/>
</dbReference>
<dbReference type="PANTHER" id="PTHR33908">
    <property type="entry name" value="MANNOSYLTRANSFERASE YKCB-RELATED"/>
    <property type="match status" value="1"/>
</dbReference>
<dbReference type="GO" id="GO:0005886">
    <property type="term" value="C:plasma membrane"/>
    <property type="evidence" value="ECO:0007669"/>
    <property type="project" value="UniProtKB-SubCell"/>
</dbReference>
<feature type="transmembrane region" description="Helical" evidence="8">
    <location>
        <begin position="311"/>
        <end position="329"/>
    </location>
</feature>